<dbReference type="Gene3D" id="3.20.20.150">
    <property type="entry name" value="Divalent-metal-dependent TIM barrel enzymes"/>
    <property type="match status" value="1"/>
</dbReference>
<dbReference type="GO" id="GO:0016853">
    <property type="term" value="F:isomerase activity"/>
    <property type="evidence" value="ECO:0007669"/>
    <property type="project" value="UniProtKB-KW"/>
</dbReference>
<keyword evidence="3" id="KW-0413">Isomerase</keyword>
<dbReference type="eggNOG" id="COG1082">
    <property type="taxonomic scope" value="Bacteria"/>
</dbReference>
<evidence type="ECO:0000259" key="2">
    <source>
        <dbReference type="Pfam" id="PF01261"/>
    </source>
</evidence>
<dbReference type="KEGG" id="mne:D174_03530"/>
<accession>V5X6S6</accession>
<dbReference type="InterPro" id="IPR050312">
    <property type="entry name" value="IolE/XylAMocC-like"/>
</dbReference>
<organism evidence="3 4">
    <name type="scientific">Mycolicibacterium neoaurum VKM Ac-1815D</name>
    <dbReference type="NCBI Taxonomy" id="700508"/>
    <lineage>
        <taxon>Bacteria</taxon>
        <taxon>Bacillati</taxon>
        <taxon>Actinomycetota</taxon>
        <taxon>Actinomycetes</taxon>
        <taxon>Mycobacteriales</taxon>
        <taxon>Mycobacteriaceae</taxon>
        <taxon>Mycolicibacterium</taxon>
    </lineage>
</organism>
<evidence type="ECO:0000313" key="4">
    <source>
        <dbReference type="Proteomes" id="UP000018763"/>
    </source>
</evidence>
<gene>
    <name evidence="3" type="ORF">D174_03530</name>
</gene>
<reference evidence="3 4" key="1">
    <citation type="journal article" date="2014" name="Genome Announc.">
        <title>Complete Genome Sequence of Sterol-Transforming Mycobacterium neoaurum Strain VKM Ac-1815D.</title>
        <authorList>
            <person name="Shtratnikova V.Y."/>
            <person name="Bragin E.Y."/>
            <person name="Dovbnya D.V."/>
            <person name="Pekov Y.A."/>
            <person name="Schelkunov M.I."/>
            <person name="Strizhov N."/>
            <person name="Ivashina T.V."/>
            <person name="Ashapkin V.V."/>
            <person name="Donova M.V."/>
        </authorList>
    </citation>
    <scope>NUCLEOTIDE SEQUENCE [LARGE SCALE GENOMIC DNA]</scope>
    <source>
        <strain evidence="3 4">VKM Ac-1815D</strain>
    </source>
</reference>
<evidence type="ECO:0000256" key="1">
    <source>
        <dbReference type="SAM" id="MobiDB-lite"/>
    </source>
</evidence>
<protein>
    <submittedName>
        <fullName evidence="3">Xylose isomerase</fullName>
    </submittedName>
</protein>
<dbReference type="PANTHER" id="PTHR12110">
    <property type="entry name" value="HYDROXYPYRUVATE ISOMERASE"/>
    <property type="match status" value="1"/>
</dbReference>
<proteinExistence type="predicted"/>
<dbReference type="AlphaFoldDB" id="V5X6S6"/>
<evidence type="ECO:0000313" key="3">
    <source>
        <dbReference type="EMBL" id="AHC23717.1"/>
    </source>
</evidence>
<keyword evidence="4" id="KW-1185">Reference proteome</keyword>
<dbReference type="InterPro" id="IPR036237">
    <property type="entry name" value="Xyl_isomerase-like_sf"/>
</dbReference>
<feature type="region of interest" description="Disordered" evidence="1">
    <location>
        <begin position="95"/>
        <end position="114"/>
    </location>
</feature>
<dbReference type="Pfam" id="PF01261">
    <property type="entry name" value="AP_endonuc_2"/>
    <property type="match status" value="1"/>
</dbReference>
<feature type="domain" description="Xylose isomerase-like TIM barrel" evidence="2">
    <location>
        <begin position="39"/>
        <end position="284"/>
    </location>
</feature>
<dbReference type="InterPro" id="IPR013022">
    <property type="entry name" value="Xyl_isomerase-like_TIM-brl"/>
</dbReference>
<dbReference type="EMBL" id="CP006936">
    <property type="protein sequence ID" value="AHC23717.1"/>
    <property type="molecule type" value="Genomic_DNA"/>
</dbReference>
<sequence>MPGITTYGGVMTGRFSSRLGCSTISFRHQDLAGALTTIAGLGFTEIDLGALPGVCDHVPYVLDEAAVDDVARTVAASGLRVRSINGDIGDLNAARRGDWSDGGESGPDGNDGRDRHTEMLVELAAATGAEALVLPCGALDHQPIESLSVDLDRVAAELHSAASAAERRGVAVWTESLHYHRLCFNLERAQALTDRLDGRVGIVLDFSHVVASGGDPVEFVDRFGPRIAHVHIRDAVPGNINLSPGNGAVDFGRGLKALADAGYTGHFSLELETRDVTHDERPAATTAAGLLITDLI</sequence>
<name>V5X6S6_MYCNE</name>
<dbReference type="Proteomes" id="UP000018763">
    <property type="component" value="Chromosome"/>
</dbReference>
<dbReference type="SUPFAM" id="SSF51658">
    <property type="entry name" value="Xylose isomerase-like"/>
    <property type="match status" value="1"/>
</dbReference>